<keyword evidence="1" id="KW-1133">Transmembrane helix</keyword>
<evidence type="ECO:0000313" key="2">
    <source>
        <dbReference type="EMBL" id="VEH69510.1"/>
    </source>
</evidence>
<protein>
    <recommendedName>
        <fullName evidence="4">HXXEE domain-containing protein</fullName>
    </recommendedName>
</protein>
<organism evidence="2 3">
    <name type="scientific">Arachnia propionica</name>
    <dbReference type="NCBI Taxonomy" id="1750"/>
    <lineage>
        <taxon>Bacteria</taxon>
        <taxon>Bacillati</taxon>
        <taxon>Actinomycetota</taxon>
        <taxon>Actinomycetes</taxon>
        <taxon>Propionibacteriales</taxon>
        <taxon>Propionibacteriaceae</taxon>
        <taxon>Arachnia</taxon>
    </lineage>
</organism>
<name>A0A3S4TZ31_9ACTN</name>
<keyword evidence="3" id="KW-1185">Reference proteome</keyword>
<dbReference type="RefSeq" id="WP_061787836.1">
    <property type="nucleotide sequence ID" value="NZ_CBDEON010000308.1"/>
</dbReference>
<proteinExistence type="predicted"/>
<dbReference type="GeneID" id="64406263"/>
<accession>A0A3S4TZ31</accession>
<gene>
    <name evidence="2" type="ORF">NCTC12967_00780</name>
</gene>
<sequence>MKRNNRIRRVCVGLFAAWALHDAEEYLTMAPTSREVFSGLPEQLPIPEEFRERGISQVHVNLAMSAMGAVVAASAASGVRSGGRSTLFRGGLLAFGLHGFTHIASCLVAGRYTTGVVTSPLVVIPYWLWARRVLKRHGIRPEDPKAVVTALAVFPALAGIHALVRKILGEGSLGPEISGTAV</sequence>
<keyword evidence="1" id="KW-0472">Membrane</keyword>
<keyword evidence="1" id="KW-0812">Transmembrane</keyword>
<dbReference type="AlphaFoldDB" id="A0A3S4TZ31"/>
<dbReference type="Proteomes" id="UP000273044">
    <property type="component" value="Chromosome"/>
</dbReference>
<feature type="transmembrane region" description="Helical" evidence="1">
    <location>
        <begin position="58"/>
        <end position="79"/>
    </location>
</feature>
<evidence type="ECO:0000256" key="1">
    <source>
        <dbReference type="SAM" id="Phobius"/>
    </source>
</evidence>
<evidence type="ECO:0008006" key="4">
    <source>
        <dbReference type="Google" id="ProtNLM"/>
    </source>
</evidence>
<dbReference type="Pfam" id="PF13787">
    <property type="entry name" value="HXXEE"/>
    <property type="match status" value="1"/>
</dbReference>
<dbReference type="InterPro" id="IPR025671">
    <property type="entry name" value="HXXEE"/>
</dbReference>
<reference evidence="2 3" key="1">
    <citation type="submission" date="2018-12" db="EMBL/GenBank/DDBJ databases">
        <authorList>
            <consortium name="Pathogen Informatics"/>
        </authorList>
    </citation>
    <scope>NUCLEOTIDE SEQUENCE [LARGE SCALE GENOMIC DNA]</scope>
    <source>
        <strain evidence="2 3">NCTC12967</strain>
    </source>
</reference>
<dbReference type="EMBL" id="LR134406">
    <property type="protein sequence ID" value="VEH69510.1"/>
    <property type="molecule type" value="Genomic_DNA"/>
</dbReference>
<evidence type="ECO:0000313" key="3">
    <source>
        <dbReference type="Proteomes" id="UP000273044"/>
    </source>
</evidence>
<feature type="transmembrane region" description="Helical" evidence="1">
    <location>
        <begin position="116"/>
        <end position="134"/>
    </location>
</feature>